<proteinExistence type="predicted"/>
<organism evidence="2 3">
    <name type="scientific">Anoxybacter fermentans</name>
    <dbReference type="NCBI Taxonomy" id="1323375"/>
    <lineage>
        <taxon>Bacteria</taxon>
        <taxon>Bacillati</taxon>
        <taxon>Bacillota</taxon>
        <taxon>Clostridia</taxon>
        <taxon>Halanaerobiales</taxon>
        <taxon>Anoxybacter</taxon>
    </lineage>
</organism>
<dbReference type="SUPFAM" id="SSF56973">
    <property type="entry name" value="Aerolisin/ETX pore-forming domain"/>
    <property type="match status" value="1"/>
</dbReference>
<dbReference type="AlphaFoldDB" id="A0A3S9T0B5"/>
<keyword evidence="1" id="KW-0732">Signal</keyword>
<name>A0A3S9T0B5_9FIRM</name>
<protein>
    <submittedName>
        <fullName evidence="2">Uncharacterized protein</fullName>
    </submittedName>
</protein>
<dbReference type="KEGG" id="aft:BBF96_11480"/>
<evidence type="ECO:0000256" key="1">
    <source>
        <dbReference type="SAM" id="SignalP"/>
    </source>
</evidence>
<sequence length="160" mass="18659">MRKTLTISIMALMMVLVMGFAANAGTWEITSHYMYHYTTSWDAVQSYYNYSYTQTDSIDYTYTDTKYVEVSAKAGLSDVVEAEVGFTAGQSITKSYNFHVSIAPRTKRTLYCRWVIEHHYGLADYYNDWWNPFDGSDEYNVYWYEDVPDYLEGMADEISI</sequence>
<feature type="signal peptide" evidence="1">
    <location>
        <begin position="1"/>
        <end position="24"/>
    </location>
</feature>
<evidence type="ECO:0000313" key="3">
    <source>
        <dbReference type="Proteomes" id="UP000267250"/>
    </source>
</evidence>
<feature type="chain" id="PRO_5038449905" evidence="1">
    <location>
        <begin position="25"/>
        <end position="160"/>
    </location>
</feature>
<dbReference type="Proteomes" id="UP000267250">
    <property type="component" value="Chromosome"/>
</dbReference>
<keyword evidence="3" id="KW-1185">Reference proteome</keyword>
<gene>
    <name evidence="2" type="ORF">BBF96_11480</name>
</gene>
<evidence type="ECO:0000313" key="2">
    <source>
        <dbReference type="EMBL" id="AZR73957.1"/>
    </source>
</evidence>
<dbReference type="EMBL" id="CP016379">
    <property type="protein sequence ID" value="AZR73957.1"/>
    <property type="molecule type" value="Genomic_DNA"/>
</dbReference>
<accession>A0A3S9T0B5</accession>
<reference evidence="2 3" key="1">
    <citation type="submission" date="2016-07" db="EMBL/GenBank/DDBJ databases">
        <title>Genome and transcriptome analysis of iron-reducing fermentative bacteria Anoxybacter fermentans.</title>
        <authorList>
            <person name="Zeng X."/>
            <person name="Shao Z."/>
        </authorList>
    </citation>
    <scope>NUCLEOTIDE SEQUENCE [LARGE SCALE GENOMIC DNA]</scope>
    <source>
        <strain evidence="2 3">DY22613</strain>
    </source>
</reference>